<sequence>DGLIIIPALDKKNLAIYQRLLREDFPFVFINICFRDLKVNYIRTNDYEAAYQAVSYLIKMGHKKIAHIRGPIGVLECDDRFLGYKDALAKNKIYFRSEYVKLSDYSIKSGYKAMNKLLKLKKIPSAIFCVGDDVAIGAYEVIREAKLTVPDDIALIGFGDIPQISTLEVPLTTFNEPKYELGEKAVEVLMENIAACEKWKPKEIVIKSKFIIRKSC</sequence>
<dbReference type="EMBL" id="BARU01033423">
    <property type="protein sequence ID" value="GAH67299.1"/>
    <property type="molecule type" value="Genomic_DNA"/>
</dbReference>
<dbReference type="PANTHER" id="PTHR30146:SF109">
    <property type="entry name" value="HTH-TYPE TRANSCRIPTIONAL REGULATOR GALS"/>
    <property type="match status" value="1"/>
</dbReference>
<dbReference type="InterPro" id="IPR046335">
    <property type="entry name" value="LacI/GalR-like_sensor"/>
</dbReference>
<evidence type="ECO:0000256" key="2">
    <source>
        <dbReference type="ARBA" id="ARBA00023125"/>
    </source>
</evidence>
<accession>X1IMF4</accession>
<dbReference type="PANTHER" id="PTHR30146">
    <property type="entry name" value="LACI-RELATED TRANSCRIPTIONAL REPRESSOR"/>
    <property type="match status" value="1"/>
</dbReference>
<comment type="caution">
    <text evidence="5">The sequence shown here is derived from an EMBL/GenBank/DDBJ whole genome shotgun (WGS) entry which is preliminary data.</text>
</comment>
<organism evidence="5">
    <name type="scientific">marine sediment metagenome</name>
    <dbReference type="NCBI Taxonomy" id="412755"/>
    <lineage>
        <taxon>unclassified sequences</taxon>
        <taxon>metagenomes</taxon>
        <taxon>ecological metagenomes</taxon>
    </lineage>
</organism>
<evidence type="ECO:0000313" key="5">
    <source>
        <dbReference type="EMBL" id="GAH67299.1"/>
    </source>
</evidence>
<proteinExistence type="predicted"/>
<evidence type="ECO:0000256" key="3">
    <source>
        <dbReference type="ARBA" id="ARBA00023163"/>
    </source>
</evidence>
<dbReference type="SUPFAM" id="SSF53822">
    <property type="entry name" value="Periplasmic binding protein-like I"/>
    <property type="match status" value="1"/>
</dbReference>
<dbReference type="Pfam" id="PF13377">
    <property type="entry name" value="Peripla_BP_3"/>
    <property type="match status" value="1"/>
</dbReference>
<evidence type="ECO:0000259" key="4">
    <source>
        <dbReference type="Pfam" id="PF13377"/>
    </source>
</evidence>
<reference evidence="5" key="1">
    <citation type="journal article" date="2014" name="Front. Microbiol.">
        <title>High frequency of phylogenetically diverse reductive dehalogenase-homologous genes in deep subseafloor sedimentary metagenomes.</title>
        <authorList>
            <person name="Kawai M."/>
            <person name="Futagami T."/>
            <person name="Toyoda A."/>
            <person name="Takaki Y."/>
            <person name="Nishi S."/>
            <person name="Hori S."/>
            <person name="Arai W."/>
            <person name="Tsubouchi T."/>
            <person name="Morono Y."/>
            <person name="Uchiyama I."/>
            <person name="Ito T."/>
            <person name="Fujiyama A."/>
            <person name="Inagaki F."/>
            <person name="Takami H."/>
        </authorList>
    </citation>
    <scope>NUCLEOTIDE SEQUENCE</scope>
    <source>
        <strain evidence="5">Expedition CK06-06</strain>
    </source>
</reference>
<protein>
    <recommendedName>
        <fullName evidence="4">Transcriptional regulator LacI/GalR-like sensor domain-containing protein</fullName>
    </recommendedName>
</protein>
<evidence type="ECO:0000256" key="1">
    <source>
        <dbReference type="ARBA" id="ARBA00023015"/>
    </source>
</evidence>
<dbReference type="Gene3D" id="3.40.50.2300">
    <property type="match status" value="2"/>
</dbReference>
<feature type="non-terminal residue" evidence="5">
    <location>
        <position position="1"/>
    </location>
</feature>
<feature type="domain" description="Transcriptional regulator LacI/GalR-like sensor" evidence="4">
    <location>
        <begin position="54"/>
        <end position="216"/>
    </location>
</feature>
<gene>
    <name evidence="5" type="ORF">S03H2_52609</name>
</gene>
<keyword evidence="1" id="KW-0805">Transcription regulation</keyword>
<name>X1IMF4_9ZZZZ</name>
<keyword evidence="2" id="KW-0238">DNA-binding</keyword>
<keyword evidence="3" id="KW-0804">Transcription</keyword>
<dbReference type="GO" id="GO:0000976">
    <property type="term" value="F:transcription cis-regulatory region binding"/>
    <property type="evidence" value="ECO:0007669"/>
    <property type="project" value="TreeGrafter"/>
</dbReference>
<dbReference type="InterPro" id="IPR028082">
    <property type="entry name" value="Peripla_BP_I"/>
</dbReference>
<dbReference type="GO" id="GO:0003700">
    <property type="term" value="F:DNA-binding transcription factor activity"/>
    <property type="evidence" value="ECO:0007669"/>
    <property type="project" value="TreeGrafter"/>
</dbReference>
<dbReference type="CDD" id="cd06267">
    <property type="entry name" value="PBP1_LacI_sugar_binding-like"/>
    <property type="match status" value="1"/>
</dbReference>
<dbReference type="AlphaFoldDB" id="X1IMF4"/>